<dbReference type="AlphaFoldDB" id="A0AAN9UYT5"/>
<reference evidence="2 3" key="1">
    <citation type="submission" date="2024-02" db="EMBL/GenBank/DDBJ databases">
        <title>De novo assembly and annotation of 12 fungi associated with fruit tree decline syndrome in Ontario, Canada.</title>
        <authorList>
            <person name="Sulman M."/>
            <person name="Ellouze W."/>
            <person name="Ilyukhin E."/>
        </authorList>
    </citation>
    <scope>NUCLEOTIDE SEQUENCE [LARGE SCALE GENOMIC DNA]</scope>
    <source>
        <strain evidence="2 3">M11/M66-122</strain>
    </source>
</reference>
<proteinExistence type="predicted"/>
<name>A0AAN9UYT5_9PEZI</name>
<dbReference type="EMBL" id="JAKJXP020000009">
    <property type="protein sequence ID" value="KAK7756076.1"/>
    <property type="molecule type" value="Genomic_DNA"/>
</dbReference>
<gene>
    <name evidence="2" type="ORF">SLS62_002019</name>
</gene>
<dbReference type="Proteomes" id="UP001320420">
    <property type="component" value="Unassembled WGS sequence"/>
</dbReference>
<organism evidence="2 3">
    <name type="scientific">Diatrype stigma</name>
    <dbReference type="NCBI Taxonomy" id="117547"/>
    <lineage>
        <taxon>Eukaryota</taxon>
        <taxon>Fungi</taxon>
        <taxon>Dikarya</taxon>
        <taxon>Ascomycota</taxon>
        <taxon>Pezizomycotina</taxon>
        <taxon>Sordariomycetes</taxon>
        <taxon>Xylariomycetidae</taxon>
        <taxon>Xylariales</taxon>
        <taxon>Diatrypaceae</taxon>
        <taxon>Diatrype</taxon>
    </lineage>
</organism>
<dbReference type="PANTHER" id="PTHR39697:SF2">
    <property type="entry name" value="CYANOVIRIN-N DOMAIN-CONTAINING PROTEIN"/>
    <property type="match status" value="1"/>
</dbReference>
<evidence type="ECO:0000313" key="3">
    <source>
        <dbReference type="Proteomes" id="UP001320420"/>
    </source>
</evidence>
<dbReference type="PANTHER" id="PTHR39697">
    <property type="entry name" value="RICIN B LECTIN DOMAIN-CONTAINING PROTEIN-RELATED"/>
    <property type="match status" value="1"/>
</dbReference>
<evidence type="ECO:0000313" key="2">
    <source>
        <dbReference type="EMBL" id="KAK7756076.1"/>
    </source>
</evidence>
<evidence type="ECO:0000256" key="1">
    <source>
        <dbReference type="SAM" id="MobiDB-lite"/>
    </source>
</evidence>
<keyword evidence="3" id="KW-1185">Reference proteome</keyword>
<protein>
    <submittedName>
        <fullName evidence="2">Uncharacterized protein</fullName>
    </submittedName>
</protein>
<sequence>MSKCDDDASDTAPTAASTGWGLPTPSHTVVSDDANGLEKEKVPDYGVPSSSEAVPLPGNTYVIRARDSGLAIAIERRELKLMDWDCADDKSFHWECEERGGWLAFKNTVGCKYIGHNGGGLIYAQADWHLLWESFCPRKHPEGGFLLMNRGWWWWNPLQYMDVDASGRRLIQNSSKGTVWEFLKV</sequence>
<accession>A0AAN9UYT5</accession>
<comment type="caution">
    <text evidence="2">The sequence shown here is derived from an EMBL/GenBank/DDBJ whole genome shotgun (WGS) entry which is preliminary data.</text>
</comment>
<feature type="region of interest" description="Disordered" evidence="1">
    <location>
        <begin position="1"/>
        <end position="51"/>
    </location>
</feature>